<proteinExistence type="predicted"/>
<keyword evidence="4" id="KW-1185">Reference proteome</keyword>
<sequence length="169" mass="19766">MDVNQVLDQVLNSDDESVSDINETKSIDSDISFSSPESTVRLNRRGMPQAIKNARLKTRGDSVKMQKGNLVCTSWKDKKLVTYLSTYSDPTQKHTVQRRQKDGTKKDVSAPQVSELYNKYMFRVDIADQKRMQYSTCRKAKKWYKYLFWFCFDLAVISICIFMKKYNKI</sequence>
<evidence type="ECO:0000313" key="3">
    <source>
        <dbReference type="EMBL" id="KAJ8307822.1"/>
    </source>
</evidence>
<name>A0ABQ9ERH1_TEGGR</name>
<dbReference type="Pfam" id="PF13843">
    <property type="entry name" value="DDE_Tnp_1_7"/>
    <property type="match status" value="1"/>
</dbReference>
<dbReference type="EMBL" id="JARBDR010000708">
    <property type="protein sequence ID" value="KAJ8307822.1"/>
    <property type="molecule type" value="Genomic_DNA"/>
</dbReference>
<comment type="caution">
    <text evidence="3">The sequence shown here is derived from an EMBL/GenBank/DDBJ whole genome shotgun (WGS) entry which is preliminary data.</text>
</comment>
<keyword evidence="1" id="KW-0472">Membrane</keyword>
<dbReference type="PANTHER" id="PTHR46599:SF2">
    <property type="entry name" value="PIGGYBAC TRANSPOSABLE ELEMENT-DERIVED PROTEIN 4-LIKE"/>
    <property type="match status" value="1"/>
</dbReference>
<keyword evidence="1" id="KW-1133">Transmembrane helix</keyword>
<gene>
    <name evidence="3" type="ORF">KUTeg_014605</name>
</gene>
<evidence type="ECO:0000259" key="2">
    <source>
        <dbReference type="Pfam" id="PF13843"/>
    </source>
</evidence>
<evidence type="ECO:0000313" key="4">
    <source>
        <dbReference type="Proteomes" id="UP001217089"/>
    </source>
</evidence>
<dbReference type="Proteomes" id="UP001217089">
    <property type="component" value="Unassembled WGS sequence"/>
</dbReference>
<evidence type="ECO:0000256" key="1">
    <source>
        <dbReference type="SAM" id="Phobius"/>
    </source>
</evidence>
<dbReference type="InterPro" id="IPR029526">
    <property type="entry name" value="PGBD"/>
</dbReference>
<feature type="domain" description="PiggyBac transposable element-derived protein" evidence="2">
    <location>
        <begin position="39"/>
        <end position="157"/>
    </location>
</feature>
<accession>A0ABQ9ERH1</accession>
<organism evidence="3 4">
    <name type="scientific">Tegillarca granosa</name>
    <name type="common">Malaysian cockle</name>
    <name type="synonym">Anadara granosa</name>
    <dbReference type="NCBI Taxonomy" id="220873"/>
    <lineage>
        <taxon>Eukaryota</taxon>
        <taxon>Metazoa</taxon>
        <taxon>Spiralia</taxon>
        <taxon>Lophotrochozoa</taxon>
        <taxon>Mollusca</taxon>
        <taxon>Bivalvia</taxon>
        <taxon>Autobranchia</taxon>
        <taxon>Pteriomorphia</taxon>
        <taxon>Arcoida</taxon>
        <taxon>Arcoidea</taxon>
        <taxon>Arcidae</taxon>
        <taxon>Tegillarca</taxon>
    </lineage>
</organism>
<keyword evidence="1" id="KW-0812">Transmembrane</keyword>
<feature type="transmembrane region" description="Helical" evidence="1">
    <location>
        <begin position="143"/>
        <end position="163"/>
    </location>
</feature>
<protein>
    <recommendedName>
        <fullName evidence="2">PiggyBac transposable element-derived protein domain-containing protein</fullName>
    </recommendedName>
</protein>
<reference evidence="3 4" key="1">
    <citation type="submission" date="2022-12" db="EMBL/GenBank/DDBJ databases">
        <title>Chromosome-level genome of Tegillarca granosa.</title>
        <authorList>
            <person name="Kim J."/>
        </authorList>
    </citation>
    <scope>NUCLEOTIDE SEQUENCE [LARGE SCALE GENOMIC DNA]</scope>
    <source>
        <strain evidence="3">Teg-2019</strain>
        <tissue evidence="3">Adductor muscle</tissue>
    </source>
</reference>
<dbReference type="PANTHER" id="PTHR46599">
    <property type="entry name" value="PIGGYBAC TRANSPOSABLE ELEMENT-DERIVED PROTEIN 4"/>
    <property type="match status" value="1"/>
</dbReference>